<evidence type="ECO:0000313" key="6">
    <source>
        <dbReference type="Proteomes" id="UP000238426"/>
    </source>
</evidence>
<dbReference type="PANTHER" id="PTHR44688">
    <property type="entry name" value="DNA-BINDING TRANSCRIPTIONAL ACTIVATOR DEVR_DOSR"/>
    <property type="match status" value="1"/>
</dbReference>
<proteinExistence type="predicted"/>
<reference evidence="5 6" key="1">
    <citation type="submission" date="2018-03" db="EMBL/GenBank/DDBJ databases">
        <title>Mesoflavibacter sp. HG37 and Mesoflavibacter sp. HG96 sp.nov., two marine bacteria isolated from seawater of Western Pacific Ocean.</title>
        <authorList>
            <person name="Cheng H."/>
            <person name="Wu Y.-H."/>
            <person name="Guo L.-L."/>
            <person name="Xu X.-W."/>
        </authorList>
    </citation>
    <scope>NUCLEOTIDE SEQUENCE [LARGE SCALE GENOMIC DNA]</scope>
    <source>
        <strain evidence="5 6">KCTC 32269</strain>
    </source>
</reference>
<evidence type="ECO:0000256" key="1">
    <source>
        <dbReference type="ARBA" id="ARBA00023015"/>
    </source>
</evidence>
<dbReference type="PANTHER" id="PTHR44688:SF16">
    <property type="entry name" value="DNA-BINDING TRANSCRIPTIONAL ACTIVATOR DEVR_DOSR"/>
    <property type="match status" value="1"/>
</dbReference>
<dbReference type="RefSeq" id="WP_106461974.1">
    <property type="nucleotide sequence ID" value="NZ_PXOQ01000006.1"/>
</dbReference>
<evidence type="ECO:0000259" key="4">
    <source>
        <dbReference type="PROSITE" id="PS50043"/>
    </source>
</evidence>
<dbReference type="EMBL" id="PXOQ01000006">
    <property type="protein sequence ID" value="PSG91681.1"/>
    <property type="molecule type" value="Genomic_DNA"/>
</dbReference>
<dbReference type="InterPro" id="IPR016032">
    <property type="entry name" value="Sig_transdc_resp-reg_C-effctor"/>
</dbReference>
<dbReference type="AlphaFoldDB" id="A0A2T1NG02"/>
<keyword evidence="6" id="KW-1185">Reference proteome</keyword>
<dbReference type="Gene3D" id="1.10.10.10">
    <property type="entry name" value="Winged helix-like DNA-binding domain superfamily/Winged helix DNA-binding domain"/>
    <property type="match status" value="1"/>
</dbReference>
<dbReference type="PROSITE" id="PS50043">
    <property type="entry name" value="HTH_LUXR_2"/>
    <property type="match status" value="1"/>
</dbReference>
<dbReference type="SUPFAM" id="SSF46894">
    <property type="entry name" value="C-terminal effector domain of the bipartite response regulators"/>
    <property type="match status" value="1"/>
</dbReference>
<dbReference type="InterPro" id="IPR036388">
    <property type="entry name" value="WH-like_DNA-bd_sf"/>
</dbReference>
<dbReference type="Proteomes" id="UP000238426">
    <property type="component" value="Unassembled WGS sequence"/>
</dbReference>
<dbReference type="OrthoDB" id="9797341at2"/>
<dbReference type="Pfam" id="PF00196">
    <property type="entry name" value="GerE"/>
    <property type="match status" value="1"/>
</dbReference>
<evidence type="ECO:0000313" key="5">
    <source>
        <dbReference type="EMBL" id="PSG91681.1"/>
    </source>
</evidence>
<dbReference type="SMART" id="SM00421">
    <property type="entry name" value="HTH_LUXR"/>
    <property type="match status" value="1"/>
</dbReference>
<dbReference type="CDD" id="cd06170">
    <property type="entry name" value="LuxR_C_like"/>
    <property type="match status" value="1"/>
</dbReference>
<accession>A0A2T1NG02</accession>
<organism evidence="5 6">
    <name type="scientific">Aurantibacter aestuarii</name>
    <dbReference type="NCBI Taxonomy" id="1266046"/>
    <lineage>
        <taxon>Bacteria</taxon>
        <taxon>Pseudomonadati</taxon>
        <taxon>Bacteroidota</taxon>
        <taxon>Flavobacteriia</taxon>
        <taxon>Flavobacteriales</taxon>
        <taxon>Flavobacteriaceae</taxon>
        <taxon>Aurantibacter</taxon>
    </lineage>
</organism>
<evidence type="ECO:0000256" key="3">
    <source>
        <dbReference type="ARBA" id="ARBA00023163"/>
    </source>
</evidence>
<protein>
    <recommendedName>
        <fullName evidence="4">HTH luxR-type domain-containing protein</fullName>
    </recommendedName>
</protein>
<keyword evidence="2" id="KW-0238">DNA-binding</keyword>
<dbReference type="PROSITE" id="PS00622">
    <property type="entry name" value="HTH_LUXR_1"/>
    <property type="match status" value="1"/>
</dbReference>
<dbReference type="GO" id="GO:0006355">
    <property type="term" value="P:regulation of DNA-templated transcription"/>
    <property type="evidence" value="ECO:0007669"/>
    <property type="project" value="InterPro"/>
</dbReference>
<dbReference type="InterPro" id="IPR000792">
    <property type="entry name" value="Tscrpt_reg_LuxR_C"/>
</dbReference>
<keyword evidence="3" id="KW-0804">Transcription</keyword>
<comment type="caution">
    <text evidence="5">The sequence shown here is derived from an EMBL/GenBank/DDBJ whole genome shotgun (WGS) entry which is preliminary data.</text>
</comment>
<name>A0A2T1NG02_9FLAO</name>
<dbReference type="PRINTS" id="PR00038">
    <property type="entry name" value="HTHLUXR"/>
</dbReference>
<sequence length="88" mass="10036">MIKIYNSLLRLMHKSPISWSEFKSLTKQEKAVLDLLSQGLSTKQIAERLYISSHTVSTHRKNIYTKTGCSNVVKLVNYNNAIKLLGLQ</sequence>
<keyword evidence="1" id="KW-0805">Transcription regulation</keyword>
<evidence type="ECO:0000256" key="2">
    <source>
        <dbReference type="ARBA" id="ARBA00023125"/>
    </source>
</evidence>
<feature type="domain" description="HTH luxR-type" evidence="4">
    <location>
        <begin position="18"/>
        <end position="83"/>
    </location>
</feature>
<gene>
    <name evidence="5" type="ORF">C7H52_00790</name>
</gene>
<dbReference type="GO" id="GO:0003677">
    <property type="term" value="F:DNA binding"/>
    <property type="evidence" value="ECO:0007669"/>
    <property type="project" value="UniProtKB-KW"/>
</dbReference>